<sequence>MFICPVTTTFTPPRREPKQTHLKRRHVNLTSPDNKARYESTLRQLFATATLLPKSSEKIDAQILAKRPKKVVVT</sequence>
<evidence type="ECO:0000313" key="1">
    <source>
        <dbReference type="EMBL" id="GFQ85481.1"/>
    </source>
</evidence>
<accession>A0A8X6FPC8</accession>
<dbReference type="EMBL" id="BMAO01032886">
    <property type="protein sequence ID" value="GFQ85481.1"/>
    <property type="molecule type" value="Genomic_DNA"/>
</dbReference>
<dbReference type="OrthoDB" id="6463294at2759"/>
<gene>
    <name evidence="1" type="ORF">TNCT_596281</name>
</gene>
<comment type="caution">
    <text evidence="1">The sequence shown here is derived from an EMBL/GenBank/DDBJ whole genome shotgun (WGS) entry which is preliminary data.</text>
</comment>
<reference evidence="1" key="1">
    <citation type="submission" date="2020-07" db="EMBL/GenBank/DDBJ databases">
        <title>Multicomponent nature underlies the extraordinary mechanical properties of spider dragline silk.</title>
        <authorList>
            <person name="Kono N."/>
            <person name="Nakamura H."/>
            <person name="Mori M."/>
            <person name="Yoshida Y."/>
            <person name="Ohtoshi R."/>
            <person name="Malay A.D."/>
            <person name="Moran D.A.P."/>
            <person name="Tomita M."/>
            <person name="Numata K."/>
            <person name="Arakawa K."/>
        </authorList>
    </citation>
    <scope>NUCLEOTIDE SEQUENCE</scope>
</reference>
<organism evidence="1 2">
    <name type="scientific">Trichonephila clavata</name>
    <name type="common">Joro spider</name>
    <name type="synonym">Nephila clavata</name>
    <dbReference type="NCBI Taxonomy" id="2740835"/>
    <lineage>
        <taxon>Eukaryota</taxon>
        <taxon>Metazoa</taxon>
        <taxon>Ecdysozoa</taxon>
        <taxon>Arthropoda</taxon>
        <taxon>Chelicerata</taxon>
        <taxon>Arachnida</taxon>
        <taxon>Araneae</taxon>
        <taxon>Araneomorphae</taxon>
        <taxon>Entelegynae</taxon>
        <taxon>Araneoidea</taxon>
        <taxon>Nephilidae</taxon>
        <taxon>Trichonephila</taxon>
    </lineage>
</organism>
<dbReference type="Proteomes" id="UP000887116">
    <property type="component" value="Unassembled WGS sequence"/>
</dbReference>
<dbReference type="AlphaFoldDB" id="A0A8X6FPC8"/>
<name>A0A8X6FPC8_TRICU</name>
<proteinExistence type="predicted"/>
<keyword evidence="2" id="KW-1185">Reference proteome</keyword>
<protein>
    <submittedName>
        <fullName evidence="1">Uncharacterized protein</fullName>
    </submittedName>
</protein>
<evidence type="ECO:0000313" key="2">
    <source>
        <dbReference type="Proteomes" id="UP000887116"/>
    </source>
</evidence>